<evidence type="ECO:0000256" key="1">
    <source>
        <dbReference type="SAM" id="Phobius"/>
    </source>
</evidence>
<dbReference type="AlphaFoldDB" id="A0A0R2CRK2"/>
<sequence>MDKNQQFEKMARRVRWRRLITTILIVIVTVPVILILGYKASQMLAAYQVQKLNTEMCGREEIMAPNIQISDQMLANNSVWGGQVVSHRYKEIDGYRVPWSMAIGNYSLLNNSVLANNIGSVDLANSGAYDRDTQTKIPVLYNNRVKRPIVKPAQEIAKVAKMKNYVAEVAVTFDHPLTYAEIQQKLPTTIKANWLWLGVSGKADSTDMENDLLGIQLENGKINEEEYQQHRRTFQQASKLELLDYDGFDMAKYVQQYAQKYPKLKQAKFAGMIVSGRSEEFKALANQSWITASSVGAAVKRVPYQPVSY</sequence>
<evidence type="ECO:0000259" key="3">
    <source>
        <dbReference type="Pfam" id="PF13800"/>
    </source>
</evidence>
<accession>A0A0R2CRK2</accession>
<dbReference type="Pfam" id="PF13800">
    <property type="entry name" value="Sigma_reg_N"/>
    <property type="match status" value="1"/>
</dbReference>
<dbReference type="PATRIC" id="fig|1423802.4.peg.1283"/>
<feature type="domain" description="Sigma factor regulator N-terminal" evidence="3">
    <location>
        <begin position="9"/>
        <end position="97"/>
    </location>
</feature>
<keyword evidence="1" id="KW-1133">Transmembrane helix</keyword>
<reference evidence="4 5" key="1">
    <citation type="journal article" date="2015" name="Genome Announc.">
        <title>Expanding the biotechnology potential of lactobacilli through comparative genomics of 213 strains and associated genera.</title>
        <authorList>
            <person name="Sun Z."/>
            <person name="Harris H.M."/>
            <person name="McCann A."/>
            <person name="Guo C."/>
            <person name="Argimon S."/>
            <person name="Zhang W."/>
            <person name="Yang X."/>
            <person name="Jeffery I.B."/>
            <person name="Cooney J.C."/>
            <person name="Kagawa T.F."/>
            <person name="Liu W."/>
            <person name="Song Y."/>
            <person name="Salvetti E."/>
            <person name="Wrobel A."/>
            <person name="Rasinkangas P."/>
            <person name="Parkhill J."/>
            <person name="Rea M.C."/>
            <person name="O'Sullivan O."/>
            <person name="Ritari J."/>
            <person name="Douillard F.P."/>
            <person name="Paul Ross R."/>
            <person name="Yang R."/>
            <person name="Briner A.E."/>
            <person name="Felis G.E."/>
            <person name="de Vos W.M."/>
            <person name="Barrangou R."/>
            <person name="Klaenhammer T.R."/>
            <person name="Caufield P.W."/>
            <person name="Cui Y."/>
            <person name="Zhang H."/>
            <person name="O'Toole P.W."/>
        </authorList>
    </citation>
    <scope>NUCLEOTIDE SEQUENCE [LARGE SCALE GENOMIC DNA]</scope>
    <source>
        <strain evidence="4 5">DSM 24302</strain>
    </source>
</reference>
<dbReference type="Proteomes" id="UP000051256">
    <property type="component" value="Unassembled WGS sequence"/>
</dbReference>
<keyword evidence="5" id="KW-1185">Reference proteome</keyword>
<feature type="transmembrane region" description="Helical" evidence="1">
    <location>
        <begin position="20"/>
        <end position="38"/>
    </location>
</feature>
<dbReference type="RefSeq" id="WP_056977470.1">
    <property type="nucleotide sequence ID" value="NZ_AYZR01000004.1"/>
</dbReference>
<protein>
    <recommendedName>
        <fullName evidence="6">Sigma factor regulator C-terminal domain-containing protein</fullName>
    </recommendedName>
</protein>
<proteinExistence type="predicted"/>
<dbReference type="STRING" id="1423802.FC56_GL001264"/>
<organism evidence="4 5">
    <name type="scientific">Lentilactobacillus senioris DSM 24302 = JCM 17472</name>
    <dbReference type="NCBI Taxonomy" id="1423802"/>
    <lineage>
        <taxon>Bacteria</taxon>
        <taxon>Bacillati</taxon>
        <taxon>Bacillota</taxon>
        <taxon>Bacilli</taxon>
        <taxon>Lactobacillales</taxon>
        <taxon>Lactobacillaceae</taxon>
        <taxon>Lentilactobacillus</taxon>
    </lineage>
</organism>
<name>A0A0R2CRK2_9LACO</name>
<feature type="domain" description="Sigma factor regulator C-terminal" evidence="2">
    <location>
        <begin position="163"/>
        <end position="296"/>
    </location>
</feature>
<evidence type="ECO:0008006" key="6">
    <source>
        <dbReference type="Google" id="ProtNLM"/>
    </source>
</evidence>
<dbReference type="InterPro" id="IPR029101">
    <property type="entry name" value="Sigma_reg_N"/>
</dbReference>
<comment type="caution">
    <text evidence="4">The sequence shown here is derived from an EMBL/GenBank/DDBJ whole genome shotgun (WGS) entry which is preliminary data.</text>
</comment>
<evidence type="ECO:0000313" key="4">
    <source>
        <dbReference type="EMBL" id="KRM94312.1"/>
    </source>
</evidence>
<dbReference type="Pfam" id="PF13791">
    <property type="entry name" value="Sigma_reg_C"/>
    <property type="match status" value="1"/>
</dbReference>
<dbReference type="InterPro" id="IPR025672">
    <property type="entry name" value="Sigma_reg_C_dom"/>
</dbReference>
<dbReference type="EMBL" id="AYZR01000004">
    <property type="protein sequence ID" value="KRM94312.1"/>
    <property type="molecule type" value="Genomic_DNA"/>
</dbReference>
<evidence type="ECO:0000313" key="5">
    <source>
        <dbReference type="Proteomes" id="UP000051256"/>
    </source>
</evidence>
<evidence type="ECO:0000259" key="2">
    <source>
        <dbReference type="Pfam" id="PF13791"/>
    </source>
</evidence>
<keyword evidence="1" id="KW-0472">Membrane</keyword>
<keyword evidence="1" id="KW-0812">Transmembrane</keyword>
<gene>
    <name evidence="4" type="ORF">FC56_GL001264</name>
</gene>